<keyword evidence="12 18" id="KW-0547">Nucleotide-binding</keyword>
<name>A0ABT7W1F6_9BORD</name>
<dbReference type="PIRSF" id="PIRSF001455">
    <property type="entry name" value="DHQ_synth"/>
    <property type="match status" value="1"/>
</dbReference>
<organism evidence="22 23">
    <name type="scientific">Bordetella petrii</name>
    <dbReference type="NCBI Taxonomy" id="94624"/>
    <lineage>
        <taxon>Bacteria</taxon>
        <taxon>Pseudomonadati</taxon>
        <taxon>Pseudomonadota</taxon>
        <taxon>Betaproteobacteria</taxon>
        <taxon>Burkholderiales</taxon>
        <taxon>Alcaligenaceae</taxon>
        <taxon>Bordetella</taxon>
    </lineage>
</organism>
<evidence type="ECO:0000256" key="11">
    <source>
        <dbReference type="ARBA" id="ARBA00022723"/>
    </source>
</evidence>
<feature type="binding site" evidence="18">
    <location>
        <position position="141"/>
    </location>
    <ligand>
        <name>NAD(+)</name>
        <dbReference type="ChEBI" id="CHEBI:57540"/>
    </ligand>
</feature>
<evidence type="ECO:0000256" key="7">
    <source>
        <dbReference type="ARBA" id="ARBA00013031"/>
    </source>
</evidence>
<evidence type="ECO:0000256" key="4">
    <source>
        <dbReference type="ARBA" id="ARBA00004496"/>
    </source>
</evidence>
<feature type="binding site" evidence="18">
    <location>
        <position position="263"/>
    </location>
    <ligand>
        <name>Zn(2+)</name>
        <dbReference type="ChEBI" id="CHEBI:29105"/>
    </ligand>
</feature>
<evidence type="ECO:0000256" key="12">
    <source>
        <dbReference type="ARBA" id="ARBA00022741"/>
    </source>
</evidence>
<dbReference type="PANTHER" id="PTHR43622">
    <property type="entry name" value="3-DEHYDROQUINATE SYNTHASE"/>
    <property type="match status" value="1"/>
</dbReference>
<keyword evidence="14 18" id="KW-0520">NAD</keyword>
<dbReference type="InterPro" id="IPR030963">
    <property type="entry name" value="DHQ_synth_fam"/>
</dbReference>
<dbReference type="InterPro" id="IPR056179">
    <property type="entry name" value="DHQS_C"/>
</dbReference>
<keyword evidence="13 18" id="KW-0862">Zinc</keyword>
<feature type="binding site" evidence="18">
    <location>
        <position position="150"/>
    </location>
    <ligand>
        <name>NAD(+)</name>
        <dbReference type="ChEBI" id="CHEBI:57540"/>
    </ligand>
</feature>
<evidence type="ECO:0000256" key="17">
    <source>
        <dbReference type="ARBA" id="ARBA00023285"/>
    </source>
</evidence>
<dbReference type="InterPro" id="IPR030960">
    <property type="entry name" value="DHQS/DOIS_N"/>
</dbReference>
<dbReference type="SUPFAM" id="SSF56796">
    <property type="entry name" value="Dehydroquinate synthase-like"/>
    <property type="match status" value="1"/>
</dbReference>
<evidence type="ECO:0000256" key="19">
    <source>
        <dbReference type="SAM" id="Phobius"/>
    </source>
</evidence>
<dbReference type="InterPro" id="IPR016037">
    <property type="entry name" value="DHQ_synth_AroB"/>
</dbReference>
<keyword evidence="17 18" id="KW-0170">Cobalt</keyword>
<comment type="caution">
    <text evidence="18">Lacks conserved residue(s) required for the propagation of feature annotation.</text>
</comment>
<dbReference type="EMBL" id="JAUDJE010000005">
    <property type="protein sequence ID" value="MDM9559017.1"/>
    <property type="molecule type" value="Genomic_DNA"/>
</dbReference>
<dbReference type="HAMAP" id="MF_00110">
    <property type="entry name" value="DHQ_synthase"/>
    <property type="match status" value="1"/>
</dbReference>
<feature type="transmembrane region" description="Helical" evidence="19">
    <location>
        <begin position="96"/>
        <end position="118"/>
    </location>
</feature>
<dbReference type="Gene3D" id="3.40.50.1970">
    <property type="match status" value="1"/>
</dbReference>
<dbReference type="RefSeq" id="WP_289785379.1">
    <property type="nucleotide sequence ID" value="NZ_JAUDJE010000005.1"/>
</dbReference>
<comment type="subcellular location">
    <subcellularLocation>
        <location evidence="4 18">Cytoplasm</location>
    </subcellularLocation>
</comment>
<accession>A0ABT7W1F6</accession>
<dbReference type="NCBIfam" id="TIGR01357">
    <property type="entry name" value="aroB"/>
    <property type="match status" value="1"/>
</dbReference>
<keyword evidence="15 18" id="KW-0057">Aromatic amino acid biosynthesis</keyword>
<keyword evidence="9 18" id="KW-0963">Cytoplasm</keyword>
<keyword evidence="19" id="KW-0812">Transmembrane</keyword>
<evidence type="ECO:0000256" key="5">
    <source>
        <dbReference type="ARBA" id="ARBA00004661"/>
    </source>
</evidence>
<feature type="binding site" evidence="18">
    <location>
        <position position="246"/>
    </location>
    <ligand>
        <name>Zn(2+)</name>
        <dbReference type="ChEBI" id="CHEBI:29105"/>
    </ligand>
</feature>
<evidence type="ECO:0000313" key="23">
    <source>
        <dbReference type="Proteomes" id="UP001175604"/>
    </source>
</evidence>
<evidence type="ECO:0000256" key="3">
    <source>
        <dbReference type="ARBA" id="ARBA00003485"/>
    </source>
</evidence>
<comment type="similarity">
    <text evidence="6 18">Belongs to the sugar phosphate cyclases superfamily. Dehydroquinate synthase family.</text>
</comment>
<dbReference type="EC" id="4.2.3.4" evidence="7 18"/>
<keyword evidence="23" id="KW-1185">Reference proteome</keyword>
<keyword evidence="19" id="KW-1133">Transmembrane helix</keyword>
<evidence type="ECO:0000256" key="13">
    <source>
        <dbReference type="ARBA" id="ARBA00022833"/>
    </source>
</evidence>
<keyword evidence="16 18" id="KW-0456">Lyase</keyword>
<evidence type="ECO:0000256" key="8">
    <source>
        <dbReference type="ARBA" id="ARBA00017684"/>
    </source>
</evidence>
<evidence type="ECO:0000256" key="14">
    <source>
        <dbReference type="ARBA" id="ARBA00023027"/>
    </source>
</evidence>
<gene>
    <name evidence="18 22" type="primary">aroB</name>
    <name evidence="22" type="ORF">QUC21_08235</name>
</gene>
<feature type="binding site" evidence="18">
    <location>
        <position position="183"/>
    </location>
    <ligand>
        <name>Zn(2+)</name>
        <dbReference type="ChEBI" id="CHEBI:29105"/>
    </ligand>
</feature>
<evidence type="ECO:0000256" key="18">
    <source>
        <dbReference type="HAMAP-Rule" id="MF_00110"/>
    </source>
</evidence>
<dbReference type="InterPro" id="IPR050071">
    <property type="entry name" value="Dehydroquinate_synthase"/>
</dbReference>
<evidence type="ECO:0000256" key="15">
    <source>
        <dbReference type="ARBA" id="ARBA00023141"/>
    </source>
</evidence>
<dbReference type="GO" id="GO:0003856">
    <property type="term" value="F:3-dehydroquinate synthase activity"/>
    <property type="evidence" value="ECO:0007669"/>
    <property type="project" value="UniProtKB-EC"/>
</dbReference>
<feature type="domain" description="3-dehydroquinate synthase C-terminal" evidence="21">
    <location>
        <begin position="180"/>
        <end position="323"/>
    </location>
</feature>
<evidence type="ECO:0000256" key="16">
    <source>
        <dbReference type="ARBA" id="ARBA00023239"/>
    </source>
</evidence>
<dbReference type="CDD" id="cd08195">
    <property type="entry name" value="DHQS"/>
    <property type="match status" value="1"/>
</dbReference>
<dbReference type="Proteomes" id="UP001175604">
    <property type="component" value="Unassembled WGS sequence"/>
</dbReference>
<keyword evidence="19" id="KW-0472">Membrane</keyword>
<evidence type="ECO:0000256" key="1">
    <source>
        <dbReference type="ARBA" id="ARBA00001393"/>
    </source>
</evidence>
<comment type="cofactor">
    <cofactor evidence="18">
        <name>Co(2+)</name>
        <dbReference type="ChEBI" id="CHEBI:48828"/>
    </cofactor>
    <cofactor evidence="18">
        <name>Zn(2+)</name>
        <dbReference type="ChEBI" id="CHEBI:29105"/>
    </cofactor>
    <text evidence="18">Binds 1 divalent metal cation per subunit. Can use either Co(2+) or Zn(2+).</text>
</comment>
<evidence type="ECO:0000259" key="20">
    <source>
        <dbReference type="Pfam" id="PF01761"/>
    </source>
</evidence>
<sequence>MTVVDVDTPGGRYPIRIGPGRLDALDQAIPADATAIAVVTNPTVAALYGERAEAALARTGRRVLRIELPDGEAHKDWQTLNLIFDALLQNRLDRRAVLVALGGGVIGDMTGFAAAVYMRGIRFVQVPTTLLAQVDSSVGGKTAVNHPLGKNMIGAFYQPVAVEIDTDVLGTLPAREVSAGLAEVIKYGLILDADFWAWCETNAAALRALDPAALSHAIRRSCELKAQVVGKDERESGLRAILNLGHTFGHAIESGLGYGEWLHGEAVGCGMVQAAELSAEVAGFPPADVARVRDLVGAIGCPVVAPDLGADRWLALMQVDKKTEGGEIRFVLMPRIGQALTRAAPLEAVRAVLARTVQ</sequence>
<feature type="binding site" evidence="18">
    <location>
        <begin position="104"/>
        <end position="108"/>
    </location>
    <ligand>
        <name>NAD(+)</name>
        <dbReference type="ChEBI" id="CHEBI:57540"/>
    </ligand>
</feature>
<evidence type="ECO:0000313" key="22">
    <source>
        <dbReference type="EMBL" id="MDM9559017.1"/>
    </source>
</evidence>
<dbReference type="Pfam" id="PF01761">
    <property type="entry name" value="DHQ_synthase"/>
    <property type="match status" value="1"/>
</dbReference>
<protein>
    <recommendedName>
        <fullName evidence="8 18">3-dehydroquinate synthase</fullName>
        <shortName evidence="18">DHQS</shortName>
        <ecNumber evidence="7 18">4.2.3.4</ecNumber>
    </recommendedName>
</protein>
<feature type="binding site" evidence="18">
    <location>
        <begin position="128"/>
        <end position="129"/>
    </location>
    <ligand>
        <name>NAD(+)</name>
        <dbReference type="ChEBI" id="CHEBI:57540"/>
    </ligand>
</feature>
<dbReference type="Gene3D" id="1.20.1090.10">
    <property type="entry name" value="Dehydroquinate synthase-like - alpha domain"/>
    <property type="match status" value="1"/>
</dbReference>
<comment type="pathway">
    <text evidence="5 18">Metabolic intermediate biosynthesis; chorismate biosynthesis; chorismate from D-erythrose 4-phosphate and phosphoenolpyruvate: step 2/7.</text>
</comment>
<evidence type="ECO:0000256" key="9">
    <source>
        <dbReference type="ARBA" id="ARBA00022490"/>
    </source>
</evidence>
<comment type="catalytic activity">
    <reaction evidence="1 18">
        <text>7-phospho-2-dehydro-3-deoxy-D-arabino-heptonate = 3-dehydroquinate + phosphate</text>
        <dbReference type="Rhea" id="RHEA:21968"/>
        <dbReference type="ChEBI" id="CHEBI:32364"/>
        <dbReference type="ChEBI" id="CHEBI:43474"/>
        <dbReference type="ChEBI" id="CHEBI:58394"/>
        <dbReference type="EC" id="4.2.3.4"/>
    </reaction>
</comment>
<evidence type="ECO:0000256" key="6">
    <source>
        <dbReference type="ARBA" id="ARBA00005412"/>
    </source>
</evidence>
<feature type="binding site" evidence="18">
    <location>
        <begin position="70"/>
        <end position="75"/>
    </location>
    <ligand>
        <name>NAD(+)</name>
        <dbReference type="ChEBI" id="CHEBI:57540"/>
    </ligand>
</feature>
<feature type="domain" description="3-dehydroquinate synthase N-terminal" evidence="20">
    <location>
        <begin position="66"/>
        <end position="178"/>
    </location>
</feature>
<evidence type="ECO:0000256" key="10">
    <source>
        <dbReference type="ARBA" id="ARBA00022605"/>
    </source>
</evidence>
<keyword evidence="11 18" id="KW-0479">Metal-binding</keyword>
<evidence type="ECO:0000256" key="2">
    <source>
        <dbReference type="ARBA" id="ARBA00001911"/>
    </source>
</evidence>
<dbReference type="PANTHER" id="PTHR43622:SF7">
    <property type="entry name" value="3-DEHYDROQUINATE SYNTHASE, CHLOROPLASTIC"/>
    <property type="match status" value="1"/>
</dbReference>
<comment type="caution">
    <text evidence="22">The sequence shown here is derived from an EMBL/GenBank/DDBJ whole genome shotgun (WGS) entry which is preliminary data.</text>
</comment>
<keyword evidence="10 18" id="KW-0028">Amino-acid biosynthesis</keyword>
<comment type="function">
    <text evidence="3 18">Catalyzes the conversion of 3-deoxy-D-arabino-heptulosonate 7-phosphate (DAHP) to dehydroquinate (DHQ).</text>
</comment>
<evidence type="ECO:0000259" key="21">
    <source>
        <dbReference type="Pfam" id="PF24621"/>
    </source>
</evidence>
<dbReference type="Pfam" id="PF24621">
    <property type="entry name" value="DHQS_C"/>
    <property type="match status" value="1"/>
</dbReference>
<comment type="cofactor">
    <cofactor evidence="2 18">
        <name>NAD(+)</name>
        <dbReference type="ChEBI" id="CHEBI:57540"/>
    </cofactor>
</comment>
<proteinExistence type="inferred from homology"/>
<reference evidence="22" key="1">
    <citation type="submission" date="2023-06" db="EMBL/GenBank/DDBJ databases">
        <title>full genome analysis of Phenantherene degrader P3.</title>
        <authorList>
            <person name="Akbar A."/>
            <person name="Rahmeh R."/>
            <person name="Kishk M."/>
        </authorList>
    </citation>
    <scope>NUCLEOTIDE SEQUENCE</scope>
    <source>
        <strain evidence="22">P3</strain>
    </source>
</reference>